<evidence type="ECO:0000256" key="2">
    <source>
        <dbReference type="ARBA" id="ARBA00007783"/>
    </source>
</evidence>
<keyword evidence="6 8" id="KW-1133">Transmembrane helix</keyword>
<evidence type="ECO:0000313" key="11">
    <source>
        <dbReference type="Proteomes" id="UP000479114"/>
    </source>
</evidence>
<feature type="transmembrane region" description="Helical" evidence="8">
    <location>
        <begin position="114"/>
        <end position="134"/>
    </location>
</feature>
<evidence type="ECO:0000256" key="6">
    <source>
        <dbReference type="ARBA" id="ARBA00022989"/>
    </source>
</evidence>
<dbReference type="PANTHER" id="PTHR30413">
    <property type="entry name" value="INNER MEMBRANE TRANSPORT PERMEASE"/>
    <property type="match status" value="1"/>
</dbReference>
<evidence type="ECO:0000256" key="3">
    <source>
        <dbReference type="ARBA" id="ARBA00022448"/>
    </source>
</evidence>
<dbReference type="AlphaFoldDB" id="A0A6C0NZ70"/>
<feature type="transmembrane region" description="Helical" evidence="8">
    <location>
        <begin position="28"/>
        <end position="53"/>
    </location>
</feature>
<dbReference type="PANTHER" id="PTHR30413:SF10">
    <property type="entry name" value="CAPSULE POLYSACCHARIDE EXPORT INNER-MEMBRANE PROTEIN CTRC"/>
    <property type="match status" value="1"/>
</dbReference>
<protein>
    <recommendedName>
        <fullName evidence="8">Transport permease protein</fullName>
    </recommendedName>
</protein>
<gene>
    <name evidence="10" type="ORF">GZH47_12320</name>
</gene>
<evidence type="ECO:0000259" key="9">
    <source>
        <dbReference type="PROSITE" id="PS51012"/>
    </source>
</evidence>
<feature type="transmembrane region" description="Helical" evidence="8">
    <location>
        <begin position="146"/>
        <end position="170"/>
    </location>
</feature>
<dbReference type="EMBL" id="CP048286">
    <property type="protein sequence ID" value="QHW31550.1"/>
    <property type="molecule type" value="Genomic_DNA"/>
</dbReference>
<keyword evidence="3 8" id="KW-0813">Transport</keyword>
<dbReference type="GO" id="GO:0015920">
    <property type="term" value="P:lipopolysaccharide transport"/>
    <property type="evidence" value="ECO:0007669"/>
    <property type="project" value="TreeGrafter"/>
</dbReference>
<evidence type="ECO:0000256" key="4">
    <source>
        <dbReference type="ARBA" id="ARBA00022475"/>
    </source>
</evidence>
<evidence type="ECO:0000256" key="5">
    <source>
        <dbReference type="ARBA" id="ARBA00022692"/>
    </source>
</evidence>
<dbReference type="Pfam" id="PF01061">
    <property type="entry name" value="ABC2_membrane"/>
    <property type="match status" value="1"/>
</dbReference>
<accession>A0A6C0NZ70</accession>
<feature type="transmembrane region" description="Helical" evidence="8">
    <location>
        <begin position="65"/>
        <end position="93"/>
    </location>
</feature>
<reference evidence="10 11" key="1">
    <citation type="submission" date="2020-02" db="EMBL/GenBank/DDBJ databases">
        <title>Paenibacillus sp. nov., isolated from rhizosphere soil of tomato.</title>
        <authorList>
            <person name="Weon H.-Y."/>
            <person name="Lee S.A."/>
        </authorList>
    </citation>
    <scope>NUCLEOTIDE SEQUENCE [LARGE SCALE GENOMIC DNA]</scope>
    <source>
        <strain evidence="10 11">14171R-81</strain>
    </source>
</reference>
<sequence>MVTGFIKDFLTNQRFIMELAKKDFKTRYLGSFLGVVWGFIQPTIQVLIFWFVFQVGFKNMPVDNFPFILWLASAMIPWFFISDSIAYGTNAIIENSYLVKKVVFRVSVLPIVKIYSALFVHIFFILFLILMFLIYGYNPTLYYLQILYYLPCILLFTLGVTWITSSLNIFLKDIGQLVGMFIQFGFWLVPIFYSLDTVPDKFHFIMKLNPAYYLVEGYRDTFIYHVWFWEHPMLTLNFWLSTFVLLGVGTIVFKKLRPHFADVL</sequence>
<organism evidence="10 11">
    <name type="scientific">Paenibacillus rhizovicinus</name>
    <dbReference type="NCBI Taxonomy" id="2704463"/>
    <lineage>
        <taxon>Bacteria</taxon>
        <taxon>Bacillati</taxon>
        <taxon>Bacillota</taxon>
        <taxon>Bacilli</taxon>
        <taxon>Bacillales</taxon>
        <taxon>Paenibacillaceae</taxon>
        <taxon>Paenibacillus</taxon>
    </lineage>
</organism>
<dbReference type="InterPro" id="IPR047817">
    <property type="entry name" value="ABC2_TM_bact-type"/>
</dbReference>
<feature type="transmembrane region" description="Helical" evidence="8">
    <location>
        <begin position="177"/>
        <end position="195"/>
    </location>
</feature>
<evidence type="ECO:0000313" key="10">
    <source>
        <dbReference type="EMBL" id="QHW31550.1"/>
    </source>
</evidence>
<dbReference type="Proteomes" id="UP000479114">
    <property type="component" value="Chromosome"/>
</dbReference>
<dbReference type="GO" id="GO:0005886">
    <property type="term" value="C:plasma membrane"/>
    <property type="evidence" value="ECO:0007669"/>
    <property type="project" value="UniProtKB-SubCell"/>
</dbReference>
<keyword evidence="5 8" id="KW-0812">Transmembrane</keyword>
<keyword evidence="7 8" id="KW-0472">Membrane</keyword>
<comment type="subcellular location">
    <subcellularLocation>
        <location evidence="1 8">Cell membrane</location>
        <topology evidence="1 8">Multi-pass membrane protein</topology>
    </subcellularLocation>
</comment>
<dbReference type="InterPro" id="IPR013525">
    <property type="entry name" value="ABC2_TM"/>
</dbReference>
<keyword evidence="11" id="KW-1185">Reference proteome</keyword>
<dbReference type="GO" id="GO:0140359">
    <property type="term" value="F:ABC-type transporter activity"/>
    <property type="evidence" value="ECO:0007669"/>
    <property type="project" value="InterPro"/>
</dbReference>
<evidence type="ECO:0000256" key="1">
    <source>
        <dbReference type="ARBA" id="ARBA00004651"/>
    </source>
</evidence>
<dbReference type="RefSeq" id="WP_162640357.1">
    <property type="nucleotide sequence ID" value="NZ_CP048286.1"/>
</dbReference>
<name>A0A6C0NZ70_9BACL</name>
<keyword evidence="4 8" id="KW-1003">Cell membrane</keyword>
<proteinExistence type="inferred from homology"/>
<dbReference type="KEGG" id="prz:GZH47_12320"/>
<dbReference type="PROSITE" id="PS51012">
    <property type="entry name" value="ABC_TM2"/>
    <property type="match status" value="1"/>
</dbReference>
<comment type="similarity">
    <text evidence="2 8">Belongs to the ABC-2 integral membrane protein family.</text>
</comment>
<feature type="domain" description="ABC transmembrane type-2" evidence="9">
    <location>
        <begin position="33"/>
        <end position="256"/>
    </location>
</feature>
<evidence type="ECO:0000256" key="8">
    <source>
        <dbReference type="RuleBase" id="RU361157"/>
    </source>
</evidence>
<evidence type="ECO:0000256" key="7">
    <source>
        <dbReference type="ARBA" id="ARBA00023136"/>
    </source>
</evidence>
<feature type="transmembrane region" description="Helical" evidence="8">
    <location>
        <begin position="236"/>
        <end position="253"/>
    </location>
</feature>